<reference evidence="15" key="1">
    <citation type="journal article" date="2014" name="Int. J. Syst. Evol. Microbiol.">
        <title>Complete genome sequence of Corynebacterium casei LMG S-19264T (=DSM 44701T), isolated from a smear-ripened cheese.</title>
        <authorList>
            <consortium name="US DOE Joint Genome Institute (JGI-PGF)"/>
            <person name="Walter F."/>
            <person name="Albersmeier A."/>
            <person name="Kalinowski J."/>
            <person name="Ruckert C."/>
        </authorList>
    </citation>
    <scope>NUCLEOTIDE SEQUENCE</scope>
    <source>
        <strain evidence="15">KCTC 32182</strain>
    </source>
</reference>
<dbReference type="Proteomes" id="UP000645257">
    <property type="component" value="Unassembled WGS sequence"/>
</dbReference>
<evidence type="ECO:0000256" key="8">
    <source>
        <dbReference type="ARBA" id="ARBA00022777"/>
    </source>
</evidence>
<accession>A0A918P2V5</accession>
<evidence type="ECO:0000313" key="16">
    <source>
        <dbReference type="Proteomes" id="UP000645257"/>
    </source>
</evidence>
<evidence type="ECO:0000259" key="14">
    <source>
        <dbReference type="PROSITE" id="PS50109"/>
    </source>
</evidence>
<dbReference type="InterPro" id="IPR050428">
    <property type="entry name" value="TCS_sensor_his_kinase"/>
</dbReference>
<feature type="transmembrane region" description="Helical" evidence="13">
    <location>
        <begin position="159"/>
        <end position="182"/>
    </location>
</feature>
<keyword evidence="6 13" id="KW-0812">Transmembrane</keyword>
<dbReference type="InterPro" id="IPR003661">
    <property type="entry name" value="HisK_dim/P_dom"/>
</dbReference>
<organism evidence="15 16">
    <name type="scientific">Paludibacterium paludis</name>
    <dbReference type="NCBI Taxonomy" id="1225769"/>
    <lineage>
        <taxon>Bacteria</taxon>
        <taxon>Pseudomonadati</taxon>
        <taxon>Pseudomonadota</taxon>
        <taxon>Betaproteobacteria</taxon>
        <taxon>Neisseriales</taxon>
        <taxon>Chromobacteriaceae</taxon>
        <taxon>Paludibacterium</taxon>
    </lineage>
</organism>
<dbReference type="PANTHER" id="PTHR45436:SF14">
    <property type="entry name" value="SENSOR PROTEIN QSEC"/>
    <property type="match status" value="1"/>
</dbReference>
<evidence type="ECO:0000256" key="5">
    <source>
        <dbReference type="ARBA" id="ARBA00022679"/>
    </source>
</evidence>
<name>A0A918P2V5_9NEIS</name>
<dbReference type="SMART" id="SM00388">
    <property type="entry name" value="HisKA"/>
    <property type="match status" value="1"/>
</dbReference>
<comment type="caution">
    <text evidence="15">The sequence shown here is derived from an EMBL/GenBank/DDBJ whole genome shotgun (WGS) entry which is preliminary data.</text>
</comment>
<evidence type="ECO:0000256" key="1">
    <source>
        <dbReference type="ARBA" id="ARBA00000085"/>
    </source>
</evidence>
<dbReference type="Pfam" id="PF00512">
    <property type="entry name" value="HisKA"/>
    <property type="match status" value="1"/>
</dbReference>
<evidence type="ECO:0000256" key="9">
    <source>
        <dbReference type="ARBA" id="ARBA00022840"/>
    </source>
</evidence>
<keyword evidence="12 13" id="KW-0472">Membrane</keyword>
<evidence type="ECO:0000256" key="7">
    <source>
        <dbReference type="ARBA" id="ARBA00022741"/>
    </source>
</evidence>
<keyword evidence="11" id="KW-0902">Two-component regulatory system</keyword>
<evidence type="ECO:0000256" key="3">
    <source>
        <dbReference type="ARBA" id="ARBA00012438"/>
    </source>
</evidence>
<evidence type="ECO:0000256" key="10">
    <source>
        <dbReference type="ARBA" id="ARBA00022989"/>
    </source>
</evidence>
<dbReference type="EMBL" id="BMYX01000008">
    <property type="protein sequence ID" value="GGY14741.1"/>
    <property type="molecule type" value="Genomic_DNA"/>
</dbReference>
<reference evidence="15" key="2">
    <citation type="submission" date="2020-09" db="EMBL/GenBank/DDBJ databases">
        <authorList>
            <person name="Sun Q."/>
            <person name="Kim S."/>
        </authorList>
    </citation>
    <scope>NUCLEOTIDE SEQUENCE</scope>
    <source>
        <strain evidence="15">KCTC 32182</strain>
    </source>
</reference>
<dbReference type="InterPro" id="IPR036097">
    <property type="entry name" value="HisK_dim/P_sf"/>
</dbReference>
<keyword evidence="4" id="KW-0597">Phosphoprotein</keyword>
<proteinExistence type="predicted"/>
<dbReference type="PRINTS" id="PR00344">
    <property type="entry name" value="BCTRLSENSOR"/>
</dbReference>
<sequence length="470" mass="50996">MAFSRGRSLYRRLVWTSLASIVAIWSLLLIWFYWEVTRVGTGFFDRDLSNLAGTVAAVYSTDVGEPGRSHVIERQIFQFSRSYSNSPLLEHEFAYRIVAPTGPALAQSGVWPVPGNPEPGAPPVNRGRWRVVSAQSENRAITVQIAIERGFVQRAQAEILVFFLLPLLVTLPVMIVLLQLGFGRALLPLNNLARAISERNPSSTQPLASPDSAYRELAPVFTSVNVLLSRLASYREGEQRFFADAAHEMRTPLAALGAQIHLLEQAASEQERSDIAARLQESLSRCAELVGKLLALSRLESESTRSHVQIFDLAVLAREALARHAPHAIACGMDIAYEGADTVPYAGDAIALDSLLDNLLDNAIRYCPQGSAIRLEAEEGFHCVRLAVYDDGPGIPPEWREEALKRFVRLPDTSATGSGLGLAIVKRVVELHGGSLLLGDGLHGRGLGVEIRLPAAGVNAPPVLPGPGSG</sequence>
<evidence type="ECO:0000256" key="13">
    <source>
        <dbReference type="SAM" id="Phobius"/>
    </source>
</evidence>
<dbReference type="SMART" id="SM00387">
    <property type="entry name" value="HATPase_c"/>
    <property type="match status" value="1"/>
</dbReference>
<dbReference type="EC" id="2.7.13.3" evidence="3"/>
<dbReference type="GO" id="GO:0005524">
    <property type="term" value="F:ATP binding"/>
    <property type="evidence" value="ECO:0007669"/>
    <property type="project" value="UniProtKB-KW"/>
</dbReference>
<evidence type="ECO:0000256" key="2">
    <source>
        <dbReference type="ARBA" id="ARBA00004141"/>
    </source>
</evidence>
<dbReference type="Gene3D" id="1.10.287.130">
    <property type="match status" value="1"/>
</dbReference>
<keyword evidence="16" id="KW-1185">Reference proteome</keyword>
<dbReference type="PROSITE" id="PS50109">
    <property type="entry name" value="HIS_KIN"/>
    <property type="match status" value="1"/>
</dbReference>
<keyword evidence="10 13" id="KW-1133">Transmembrane helix</keyword>
<dbReference type="GO" id="GO:0000155">
    <property type="term" value="F:phosphorelay sensor kinase activity"/>
    <property type="evidence" value="ECO:0007669"/>
    <property type="project" value="InterPro"/>
</dbReference>
<dbReference type="AlphaFoldDB" id="A0A918P2V5"/>
<protein>
    <recommendedName>
        <fullName evidence="3">histidine kinase</fullName>
        <ecNumber evidence="3">2.7.13.3</ecNumber>
    </recommendedName>
</protein>
<feature type="transmembrane region" description="Helical" evidence="13">
    <location>
        <begin position="12"/>
        <end position="34"/>
    </location>
</feature>
<dbReference type="PANTHER" id="PTHR45436">
    <property type="entry name" value="SENSOR HISTIDINE KINASE YKOH"/>
    <property type="match status" value="1"/>
</dbReference>
<keyword evidence="7" id="KW-0547">Nucleotide-binding</keyword>
<dbReference type="InterPro" id="IPR003594">
    <property type="entry name" value="HATPase_dom"/>
</dbReference>
<dbReference type="Gene3D" id="3.30.565.10">
    <property type="entry name" value="Histidine kinase-like ATPase, C-terminal domain"/>
    <property type="match status" value="1"/>
</dbReference>
<dbReference type="CDD" id="cd00082">
    <property type="entry name" value="HisKA"/>
    <property type="match status" value="1"/>
</dbReference>
<comment type="subcellular location">
    <subcellularLocation>
        <location evidence="2">Membrane</location>
        <topology evidence="2">Multi-pass membrane protein</topology>
    </subcellularLocation>
</comment>
<dbReference type="RefSeq" id="WP_189533409.1">
    <property type="nucleotide sequence ID" value="NZ_BMYX01000008.1"/>
</dbReference>
<evidence type="ECO:0000256" key="6">
    <source>
        <dbReference type="ARBA" id="ARBA00022692"/>
    </source>
</evidence>
<evidence type="ECO:0000256" key="11">
    <source>
        <dbReference type="ARBA" id="ARBA00023012"/>
    </source>
</evidence>
<dbReference type="SUPFAM" id="SSF55874">
    <property type="entry name" value="ATPase domain of HSP90 chaperone/DNA topoisomerase II/histidine kinase"/>
    <property type="match status" value="1"/>
</dbReference>
<dbReference type="InterPro" id="IPR005467">
    <property type="entry name" value="His_kinase_dom"/>
</dbReference>
<evidence type="ECO:0000256" key="12">
    <source>
        <dbReference type="ARBA" id="ARBA00023136"/>
    </source>
</evidence>
<dbReference type="SUPFAM" id="SSF47384">
    <property type="entry name" value="Homodimeric domain of signal transducing histidine kinase"/>
    <property type="match status" value="1"/>
</dbReference>
<gene>
    <name evidence="15" type="ORF">GCM10011289_17600</name>
</gene>
<dbReference type="InterPro" id="IPR004358">
    <property type="entry name" value="Sig_transdc_His_kin-like_C"/>
</dbReference>
<evidence type="ECO:0000313" key="15">
    <source>
        <dbReference type="EMBL" id="GGY14741.1"/>
    </source>
</evidence>
<evidence type="ECO:0000256" key="4">
    <source>
        <dbReference type="ARBA" id="ARBA00022553"/>
    </source>
</evidence>
<comment type="catalytic activity">
    <reaction evidence="1">
        <text>ATP + protein L-histidine = ADP + protein N-phospho-L-histidine.</text>
        <dbReference type="EC" id="2.7.13.3"/>
    </reaction>
</comment>
<keyword evidence="9" id="KW-0067">ATP-binding</keyword>
<keyword evidence="8 15" id="KW-0418">Kinase</keyword>
<feature type="domain" description="Histidine kinase" evidence="14">
    <location>
        <begin position="244"/>
        <end position="457"/>
    </location>
</feature>
<dbReference type="Pfam" id="PF02518">
    <property type="entry name" value="HATPase_c"/>
    <property type="match status" value="1"/>
</dbReference>
<dbReference type="InterPro" id="IPR036890">
    <property type="entry name" value="HATPase_C_sf"/>
</dbReference>
<keyword evidence="5" id="KW-0808">Transferase</keyword>
<dbReference type="GO" id="GO:0005886">
    <property type="term" value="C:plasma membrane"/>
    <property type="evidence" value="ECO:0007669"/>
    <property type="project" value="TreeGrafter"/>
</dbReference>